<dbReference type="Proteomes" id="UP000034071">
    <property type="component" value="Chromosome"/>
</dbReference>
<proteinExistence type="inferred from homology"/>
<keyword evidence="4 8" id="KW-1003">Cell membrane</keyword>
<dbReference type="Pfam" id="PF01925">
    <property type="entry name" value="TauE"/>
    <property type="match status" value="1"/>
</dbReference>
<protein>
    <recommendedName>
        <fullName evidence="8">Probable membrane transporter protein</fullName>
    </recommendedName>
</protein>
<dbReference type="EMBL" id="CP010975">
    <property type="protein sequence ID" value="AKE52041.1"/>
    <property type="molecule type" value="Genomic_DNA"/>
</dbReference>
<dbReference type="PANTHER" id="PTHR30269:SF37">
    <property type="entry name" value="MEMBRANE TRANSPORTER PROTEIN"/>
    <property type="match status" value="1"/>
</dbReference>
<dbReference type="STRING" id="914150.TQ33_1081"/>
<evidence type="ECO:0000256" key="8">
    <source>
        <dbReference type="RuleBase" id="RU363041"/>
    </source>
</evidence>
<dbReference type="AlphaFoldDB" id="A0A0F6RCG9"/>
<keyword evidence="6 8" id="KW-1133">Transmembrane helix</keyword>
<evidence type="ECO:0000256" key="2">
    <source>
        <dbReference type="ARBA" id="ARBA00009142"/>
    </source>
</evidence>
<evidence type="ECO:0000256" key="1">
    <source>
        <dbReference type="ARBA" id="ARBA00004651"/>
    </source>
</evidence>
<feature type="transmembrane region" description="Helical" evidence="8">
    <location>
        <begin position="96"/>
        <end position="116"/>
    </location>
</feature>
<accession>A0A0F6RCG9</accession>
<comment type="subcellular location">
    <subcellularLocation>
        <location evidence="1 8">Cell membrane</location>
        <topology evidence="1 8">Multi-pass membrane protein</topology>
    </subcellularLocation>
</comment>
<keyword evidence="5 8" id="KW-0812">Transmembrane</keyword>
<dbReference type="KEGG" id="kge:TQ33_1081"/>
<feature type="transmembrane region" description="Helical" evidence="8">
    <location>
        <begin position="197"/>
        <end position="217"/>
    </location>
</feature>
<sequence>MDLMTIILIAFVVFVTGVSKSGFAGALGVFAVPLLMLKLPATQAIALMLPILIIADIFSVKSYWMKWDSKLLYSLIPGAVMGILIAHAVVSYVSISHLKIVIAATCIIFSLKGLILGNSKWTLLSSKAGSLFMSSLSGFSSTLVHAGGPPLMMYLSAKGFSPKKFIATASVFFAAMNVFKLLGFSVLGILTLSEFTTALPFLPFALWGNQFGVFLQVRVNKVTFLRLINALLLLIGLYTFCSS</sequence>
<feature type="transmembrane region" description="Helical" evidence="8">
    <location>
        <begin position="223"/>
        <end position="241"/>
    </location>
</feature>
<dbReference type="OrthoDB" id="7028171at2"/>
<dbReference type="PATRIC" id="fig|914150.5.peg.1097"/>
<evidence type="ECO:0000256" key="6">
    <source>
        <dbReference type="ARBA" id="ARBA00022989"/>
    </source>
</evidence>
<evidence type="ECO:0000256" key="3">
    <source>
        <dbReference type="ARBA" id="ARBA00022448"/>
    </source>
</evidence>
<feature type="transmembrane region" description="Helical" evidence="8">
    <location>
        <begin position="128"/>
        <end position="146"/>
    </location>
</feature>
<reference evidence="9 10" key="1">
    <citation type="submission" date="2015-02" db="EMBL/GenBank/DDBJ databases">
        <title>Complete genome sequence of Kangiella geojedonensis strain YCS-5T.</title>
        <authorList>
            <person name="Kim K.M."/>
        </authorList>
    </citation>
    <scope>NUCLEOTIDE SEQUENCE [LARGE SCALE GENOMIC DNA]</scope>
    <source>
        <strain evidence="9 10">YCS-5</strain>
    </source>
</reference>
<dbReference type="GO" id="GO:0005886">
    <property type="term" value="C:plasma membrane"/>
    <property type="evidence" value="ECO:0007669"/>
    <property type="project" value="UniProtKB-SubCell"/>
</dbReference>
<feature type="transmembrane region" description="Helical" evidence="8">
    <location>
        <begin position="166"/>
        <end position="190"/>
    </location>
</feature>
<evidence type="ECO:0000256" key="5">
    <source>
        <dbReference type="ARBA" id="ARBA00022692"/>
    </source>
</evidence>
<dbReference type="HOGENOM" id="CLU_054750_0_1_6"/>
<organism evidence="9 10">
    <name type="scientific">Kangiella geojedonensis</name>
    <dbReference type="NCBI Taxonomy" id="914150"/>
    <lineage>
        <taxon>Bacteria</taxon>
        <taxon>Pseudomonadati</taxon>
        <taxon>Pseudomonadota</taxon>
        <taxon>Gammaproteobacteria</taxon>
        <taxon>Kangiellales</taxon>
        <taxon>Kangiellaceae</taxon>
        <taxon>Kangiella</taxon>
    </lineage>
</organism>
<name>A0A0F6RCG9_9GAMM</name>
<evidence type="ECO:0000313" key="10">
    <source>
        <dbReference type="Proteomes" id="UP000034071"/>
    </source>
</evidence>
<evidence type="ECO:0000256" key="4">
    <source>
        <dbReference type="ARBA" id="ARBA00022475"/>
    </source>
</evidence>
<keyword evidence="7 8" id="KW-0472">Membrane</keyword>
<evidence type="ECO:0000256" key="7">
    <source>
        <dbReference type="ARBA" id="ARBA00023136"/>
    </source>
</evidence>
<dbReference type="InterPro" id="IPR052017">
    <property type="entry name" value="TSUP"/>
</dbReference>
<dbReference type="InterPro" id="IPR002781">
    <property type="entry name" value="TM_pro_TauE-like"/>
</dbReference>
<feature type="transmembrane region" description="Helical" evidence="8">
    <location>
        <begin position="40"/>
        <end position="59"/>
    </location>
</feature>
<evidence type="ECO:0000313" key="9">
    <source>
        <dbReference type="EMBL" id="AKE52041.1"/>
    </source>
</evidence>
<dbReference type="PANTHER" id="PTHR30269">
    <property type="entry name" value="TRANSMEMBRANE PROTEIN YFCA"/>
    <property type="match status" value="1"/>
</dbReference>
<gene>
    <name evidence="9" type="ORF">TQ33_1081</name>
</gene>
<keyword evidence="3" id="KW-0813">Transport</keyword>
<keyword evidence="10" id="KW-1185">Reference proteome</keyword>
<comment type="similarity">
    <text evidence="2 8">Belongs to the 4-toluene sulfonate uptake permease (TSUP) (TC 2.A.102) family.</text>
</comment>
<feature type="transmembrane region" description="Helical" evidence="8">
    <location>
        <begin position="71"/>
        <end position="90"/>
    </location>
</feature>